<dbReference type="Gene3D" id="3.60.15.10">
    <property type="entry name" value="Ribonuclease Z/Hydroxyacylglutathione hydrolase-like"/>
    <property type="match status" value="1"/>
</dbReference>
<sequence>MKTHITHLRFGGDNCFVIEKDGHAVLVDTGRKATRERLLSALRPWNIKLILLTHGHFDHAYNAAFLAREFGAVVALHEADAALVRDNRIHTIDSRGLLGYFIKKASLANINRTHIEPFVPAFYLRGGQDLGCFGIDAQIIELPGHTAGSVGIIVGKKCIVGDTLMNMGGISRARIAEDFRAVSRSVESLKRTGAEVFYPGHGGPVSRKQLLKLFV</sequence>
<accession>A0A136Q2X1</accession>
<dbReference type="KEGG" id="cmiu:B1H56_04000"/>
<comment type="cofactor">
    <cofactor evidence="1">
        <name>Zn(2+)</name>
        <dbReference type="ChEBI" id="CHEBI:29105"/>
    </cofactor>
</comment>
<evidence type="ECO:0000256" key="3">
    <source>
        <dbReference type="ARBA" id="ARBA00022801"/>
    </source>
</evidence>
<keyword evidence="4" id="KW-0862">Zinc</keyword>
<dbReference type="RefSeq" id="WP_066518710.1">
    <property type="nucleotide sequence ID" value="NZ_CABMOF010000001.1"/>
</dbReference>
<gene>
    <name evidence="6" type="ORF">HMPREF3293_02264</name>
</gene>
<dbReference type="GO" id="GO:0046872">
    <property type="term" value="F:metal ion binding"/>
    <property type="evidence" value="ECO:0007669"/>
    <property type="project" value="UniProtKB-KW"/>
</dbReference>
<evidence type="ECO:0000256" key="1">
    <source>
        <dbReference type="ARBA" id="ARBA00001947"/>
    </source>
</evidence>
<evidence type="ECO:0000313" key="7">
    <source>
        <dbReference type="Proteomes" id="UP000070366"/>
    </source>
</evidence>
<dbReference type="PANTHER" id="PTHR46233">
    <property type="entry name" value="HYDROXYACYLGLUTATHIONE HYDROLASE GLOC"/>
    <property type="match status" value="1"/>
</dbReference>
<proteinExistence type="predicted"/>
<evidence type="ECO:0000259" key="5">
    <source>
        <dbReference type="SMART" id="SM00849"/>
    </source>
</evidence>
<protein>
    <submittedName>
        <fullName evidence="6">Metallo-beta-lactamase domain protein</fullName>
    </submittedName>
</protein>
<dbReference type="InterPro" id="IPR051453">
    <property type="entry name" value="MBL_Glyoxalase_II"/>
</dbReference>
<keyword evidence="2" id="KW-0479">Metal-binding</keyword>
<dbReference type="InterPro" id="IPR001279">
    <property type="entry name" value="Metallo-B-lactamas"/>
</dbReference>
<dbReference type="STRING" id="626937.HMPREF3293_02264"/>
<dbReference type="OrthoDB" id="9802248at2"/>
<feature type="domain" description="Metallo-beta-lactamase" evidence="5">
    <location>
        <begin position="12"/>
        <end position="201"/>
    </location>
</feature>
<dbReference type="InterPro" id="IPR036866">
    <property type="entry name" value="RibonucZ/Hydroxyglut_hydro"/>
</dbReference>
<dbReference type="EMBL" id="LSZW01000063">
    <property type="protein sequence ID" value="KXK65015.1"/>
    <property type="molecule type" value="Genomic_DNA"/>
</dbReference>
<dbReference type="Pfam" id="PF00753">
    <property type="entry name" value="Lactamase_B"/>
    <property type="match status" value="1"/>
</dbReference>
<dbReference type="GO" id="GO:0016787">
    <property type="term" value="F:hydrolase activity"/>
    <property type="evidence" value="ECO:0007669"/>
    <property type="project" value="UniProtKB-KW"/>
</dbReference>
<evidence type="ECO:0000313" key="6">
    <source>
        <dbReference type="EMBL" id="KXK65015.1"/>
    </source>
</evidence>
<evidence type="ECO:0000256" key="4">
    <source>
        <dbReference type="ARBA" id="ARBA00022833"/>
    </source>
</evidence>
<dbReference type="SUPFAM" id="SSF56281">
    <property type="entry name" value="Metallo-hydrolase/oxidoreductase"/>
    <property type="match status" value="1"/>
</dbReference>
<name>A0A136Q2X1_9FIRM</name>
<dbReference type="SMART" id="SM00849">
    <property type="entry name" value="Lactamase_B"/>
    <property type="match status" value="1"/>
</dbReference>
<evidence type="ECO:0000256" key="2">
    <source>
        <dbReference type="ARBA" id="ARBA00022723"/>
    </source>
</evidence>
<organism evidence="6 7">
    <name type="scientific">Christensenella minuta</name>
    <dbReference type="NCBI Taxonomy" id="626937"/>
    <lineage>
        <taxon>Bacteria</taxon>
        <taxon>Bacillati</taxon>
        <taxon>Bacillota</taxon>
        <taxon>Clostridia</taxon>
        <taxon>Christensenellales</taxon>
        <taxon>Christensenellaceae</taxon>
        <taxon>Christensenella</taxon>
    </lineage>
</organism>
<dbReference type="Proteomes" id="UP000070366">
    <property type="component" value="Unassembled WGS sequence"/>
</dbReference>
<dbReference type="AlphaFoldDB" id="A0A136Q2X1"/>
<keyword evidence="3" id="KW-0378">Hydrolase</keyword>
<comment type="caution">
    <text evidence="6">The sequence shown here is derived from an EMBL/GenBank/DDBJ whole genome shotgun (WGS) entry which is preliminary data.</text>
</comment>
<reference evidence="6 7" key="1">
    <citation type="submission" date="2016-02" db="EMBL/GenBank/DDBJ databases">
        <authorList>
            <person name="Wen L."/>
            <person name="He K."/>
            <person name="Yang H."/>
        </authorList>
    </citation>
    <scope>NUCLEOTIDE SEQUENCE [LARGE SCALE GENOMIC DNA]</scope>
    <source>
        <strain evidence="6 7">DSM 22607</strain>
    </source>
</reference>
<dbReference type="PANTHER" id="PTHR46233:SF3">
    <property type="entry name" value="HYDROXYACYLGLUTATHIONE HYDROLASE GLOC"/>
    <property type="match status" value="1"/>
</dbReference>
<keyword evidence="7" id="KW-1185">Reference proteome</keyword>